<feature type="non-terminal residue" evidence="1">
    <location>
        <position position="41"/>
    </location>
</feature>
<reference evidence="1" key="1">
    <citation type="submission" date="2018-05" db="EMBL/GenBank/DDBJ databases">
        <authorList>
            <person name="Lanie J.A."/>
            <person name="Ng W.-L."/>
            <person name="Kazmierczak K.M."/>
            <person name="Andrzejewski T.M."/>
            <person name="Davidsen T.M."/>
            <person name="Wayne K.J."/>
            <person name="Tettelin H."/>
            <person name="Glass J.I."/>
            <person name="Rusch D."/>
            <person name="Podicherti R."/>
            <person name="Tsui H.-C.T."/>
            <person name="Winkler M.E."/>
        </authorList>
    </citation>
    <scope>NUCLEOTIDE SEQUENCE</scope>
</reference>
<name>A0A381X6T6_9ZZZZ</name>
<proteinExistence type="predicted"/>
<dbReference type="AlphaFoldDB" id="A0A381X6T6"/>
<protein>
    <submittedName>
        <fullName evidence="1">Uncharacterized protein</fullName>
    </submittedName>
</protein>
<sequence>MVAIDCEAAVVSEVLANMASEKSINEEYGAREHSGIRIVAK</sequence>
<dbReference type="EMBL" id="UINC01013975">
    <property type="protein sequence ID" value="SVA59943.1"/>
    <property type="molecule type" value="Genomic_DNA"/>
</dbReference>
<evidence type="ECO:0000313" key="1">
    <source>
        <dbReference type="EMBL" id="SVA59943.1"/>
    </source>
</evidence>
<organism evidence="1">
    <name type="scientific">marine metagenome</name>
    <dbReference type="NCBI Taxonomy" id="408172"/>
    <lineage>
        <taxon>unclassified sequences</taxon>
        <taxon>metagenomes</taxon>
        <taxon>ecological metagenomes</taxon>
    </lineage>
</organism>
<accession>A0A381X6T6</accession>
<gene>
    <name evidence="1" type="ORF">METZ01_LOCUS112797</name>
</gene>